<evidence type="ECO:0000256" key="5">
    <source>
        <dbReference type="ARBA" id="ARBA00023459"/>
    </source>
</evidence>
<dbReference type="Pfam" id="PF18089">
    <property type="entry name" value="DAPG_hydrolase"/>
    <property type="match status" value="1"/>
</dbReference>
<dbReference type="HOGENOM" id="CLU_055313_0_0_11"/>
<evidence type="ECO:0000313" key="8">
    <source>
        <dbReference type="EMBL" id="AHH18727.1"/>
    </source>
</evidence>
<evidence type="ECO:0000256" key="2">
    <source>
        <dbReference type="ARBA" id="ARBA00022723"/>
    </source>
</evidence>
<name>W5THL3_9NOCA</name>
<keyword evidence="4" id="KW-0862">Zinc</keyword>
<evidence type="ECO:0000256" key="4">
    <source>
        <dbReference type="ARBA" id="ARBA00022833"/>
    </source>
</evidence>
<dbReference type="STRING" id="1415166.NONO_c39430"/>
<dbReference type="EMBL" id="CP006850">
    <property type="protein sequence ID" value="AHH18727.1"/>
    <property type="molecule type" value="Genomic_DNA"/>
</dbReference>
<evidence type="ECO:0000259" key="7">
    <source>
        <dbReference type="Pfam" id="PF18089"/>
    </source>
</evidence>
<feature type="chain" id="PRO_5039066344" description="DAPG hydrolase PhiG domain-containing protein" evidence="6">
    <location>
        <begin position="25"/>
        <end position="306"/>
    </location>
</feature>
<dbReference type="eggNOG" id="ENOG502Z8Q4">
    <property type="taxonomic scope" value="Bacteria"/>
</dbReference>
<protein>
    <recommendedName>
        <fullName evidence="7">DAPG hydrolase PhiG domain-containing protein</fullName>
    </recommendedName>
</protein>
<keyword evidence="3" id="KW-0378">Hydrolase</keyword>
<keyword evidence="6" id="KW-0732">Signal</keyword>
<evidence type="ECO:0000256" key="3">
    <source>
        <dbReference type="ARBA" id="ARBA00022801"/>
    </source>
</evidence>
<dbReference type="AlphaFoldDB" id="W5THL3"/>
<sequence length="306" mass="33543">MLRLSALTRRQALTLAVAGAGAWAATRAATARADTPDNLRYPGYSDADRARPYAHYMAEHTAPPQPAVAAAYAGAPVPAPQIPAFPDLVRDLAPTGYSPIETGYGRTDSGVVWVAAHTTMPRVDAAMWDWWFGWHLVESARYKLWHPDAHMYAEVAADRLEDPVPDRARYVGNISYVDEYIGPKLQQLAIAFQDPIAHGFDVPEGHTVVFGRVGSSVAPVDLGWLAHQVRPVPGGCEMRSRFYLRLYGTHAPDPVHTARAVARGAAADPGDLLPGLDLARDLMLHCGQEMNHLSRFLPELYHEFAH</sequence>
<dbReference type="RefSeq" id="WP_025350149.1">
    <property type="nucleotide sequence ID" value="NZ_CP006850.1"/>
</dbReference>
<proteinExistence type="inferred from homology"/>
<evidence type="ECO:0000313" key="9">
    <source>
        <dbReference type="Proteomes" id="UP000019150"/>
    </source>
</evidence>
<evidence type="ECO:0000256" key="1">
    <source>
        <dbReference type="ARBA" id="ARBA00001947"/>
    </source>
</evidence>
<dbReference type="GO" id="GO:0046872">
    <property type="term" value="F:metal ion binding"/>
    <property type="evidence" value="ECO:0007669"/>
    <property type="project" value="UniProtKB-KW"/>
</dbReference>
<keyword evidence="9" id="KW-1185">Reference proteome</keyword>
<dbReference type="Proteomes" id="UP000019150">
    <property type="component" value="Chromosome"/>
</dbReference>
<organism evidence="8 9">
    <name type="scientific">Nocardia nova SH22a</name>
    <dbReference type="NCBI Taxonomy" id="1415166"/>
    <lineage>
        <taxon>Bacteria</taxon>
        <taxon>Bacillati</taxon>
        <taxon>Actinomycetota</taxon>
        <taxon>Actinomycetes</taxon>
        <taxon>Mycobacteriales</taxon>
        <taxon>Nocardiaceae</taxon>
        <taxon>Nocardia</taxon>
    </lineage>
</organism>
<evidence type="ECO:0000256" key="6">
    <source>
        <dbReference type="SAM" id="SignalP"/>
    </source>
</evidence>
<dbReference type="InterPro" id="IPR006311">
    <property type="entry name" value="TAT_signal"/>
</dbReference>
<gene>
    <name evidence="8" type="ORF">NONO_c39430</name>
</gene>
<dbReference type="InterPro" id="IPR041526">
    <property type="entry name" value="DAPG_hydrolase"/>
</dbReference>
<dbReference type="KEGG" id="nno:NONO_c39430"/>
<comment type="similarity">
    <text evidence="5">Belongs to the DAPG/phloretin hydrolase family.</text>
</comment>
<keyword evidence="2" id="KW-0479">Metal-binding</keyword>
<comment type="cofactor">
    <cofactor evidence="1">
        <name>Zn(2+)</name>
        <dbReference type="ChEBI" id="CHEBI:29105"/>
    </cofactor>
</comment>
<dbReference type="PATRIC" id="fig|1415166.3.peg.4045"/>
<feature type="domain" description="DAPG hydrolase PhiG" evidence="7">
    <location>
        <begin position="85"/>
        <end position="301"/>
    </location>
</feature>
<reference evidence="8 9" key="1">
    <citation type="journal article" date="2014" name="Appl. Environ. Microbiol.">
        <title>Insights into the Microbial Degradation of Rubber and Gutta-Percha by Analysis of the Complete Genome of Nocardia nova SH22a.</title>
        <authorList>
            <person name="Luo Q."/>
            <person name="Hiessl S."/>
            <person name="Poehlein A."/>
            <person name="Daniel R."/>
            <person name="Steinbuchel A."/>
        </authorList>
    </citation>
    <scope>NUCLEOTIDE SEQUENCE [LARGE SCALE GENOMIC DNA]</scope>
    <source>
        <strain evidence="8">SH22a</strain>
    </source>
</reference>
<feature type="signal peptide" evidence="6">
    <location>
        <begin position="1"/>
        <end position="24"/>
    </location>
</feature>
<dbReference type="PROSITE" id="PS51318">
    <property type="entry name" value="TAT"/>
    <property type="match status" value="1"/>
</dbReference>
<accession>W5THL3</accession>
<dbReference type="GO" id="GO:0016787">
    <property type="term" value="F:hydrolase activity"/>
    <property type="evidence" value="ECO:0007669"/>
    <property type="project" value="UniProtKB-KW"/>
</dbReference>